<dbReference type="InterPro" id="IPR014710">
    <property type="entry name" value="RmlC-like_jellyroll"/>
</dbReference>
<dbReference type="Pfam" id="PF02678">
    <property type="entry name" value="Pirin"/>
    <property type="match status" value="1"/>
</dbReference>
<dbReference type="EC" id="1.13.11.24" evidence="4"/>
<feature type="region of interest" description="Disordered" evidence="2">
    <location>
        <begin position="113"/>
        <end position="144"/>
    </location>
</feature>
<gene>
    <name evidence="4" type="primary">yhhW_3</name>
    <name evidence="4" type="ORF">NCTC10211_05604</name>
</gene>
<dbReference type="InterPro" id="IPR011051">
    <property type="entry name" value="RmlC_Cupin_sf"/>
</dbReference>
<dbReference type="GO" id="GO:0008127">
    <property type="term" value="F:quercetin 2,3-dioxygenase activity"/>
    <property type="evidence" value="ECO:0007669"/>
    <property type="project" value="UniProtKB-EC"/>
</dbReference>
<dbReference type="SUPFAM" id="SSF51182">
    <property type="entry name" value="RmlC-like cupins"/>
    <property type="match status" value="1"/>
</dbReference>
<dbReference type="EMBL" id="UGYK01000002">
    <property type="protein sequence ID" value="SUI85676.1"/>
    <property type="molecule type" value="Genomic_DNA"/>
</dbReference>
<sequence>MKKILGIHNSPEAHWVGNGFLVNSLFSYNDLGAEMSPFLLLDHAAPTKFRSASGTRGVGQHPHRGFETVTIVYQGEVEHRDSTGSGGVIGPGDVQWMTAASGILHEEFHSRDFSRKGRHHGNGAAVGQPAGQGQNGRSRVTRRC</sequence>
<accession>A0A380ARD5</accession>
<dbReference type="Proteomes" id="UP000254765">
    <property type="component" value="Unassembled WGS sequence"/>
</dbReference>
<comment type="similarity">
    <text evidence="1">Belongs to the pirin family.</text>
</comment>
<name>A0A380ARD5_SERMA</name>
<proteinExistence type="inferred from homology"/>
<dbReference type="PANTHER" id="PTHR43594">
    <property type="entry name" value="QUERCETIN 2,3-DIOXYGENASE"/>
    <property type="match status" value="1"/>
</dbReference>
<feature type="domain" description="Pirin N-terminal" evidence="3">
    <location>
        <begin position="29"/>
        <end position="112"/>
    </location>
</feature>
<dbReference type="InterPro" id="IPR053186">
    <property type="entry name" value="QDO-related"/>
</dbReference>
<dbReference type="AlphaFoldDB" id="A0A380ARD5"/>
<reference evidence="4 5" key="1">
    <citation type="submission" date="2018-06" db="EMBL/GenBank/DDBJ databases">
        <authorList>
            <consortium name="Pathogen Informatics"/>
            <person name="Doyle S."/>
        </authorList>
    </citation>
    <scope>NUCLEOTIDE SEQUENCE [LARGE SCALE GENOMIC DNA]</scope>
    <source>
        <strain evidence="4 5">NCTC10211</strain>
    </source>
</reference>
<evidence type="ECO:0000313" key="5">
    <source>
        <dbReference type="Proteomes" id="UP000254765"/>
    </source>
</evidence>
<dbReference type="Gene3D" id="2.60.120.10">
    <property type="entry name" value="Jelly Rolls"/>
    <property type="match status" value="1"/>
</dbReference>
<feature type="compositionally biased region" description="Low complexity" evidence="2">
    <location>
        <begin position="122"/>
        <end position="136"/>
    </location>
</feature>
<evidence type="ECO:0000259" key="3">
    <source>
        <dbReference type="Pfam" id="PF02678"/>
    </source>
</evidence>
<dbReference type="CDD" id="cd02909">
    <property type="entry name" value="cupin_pirin_N"/>
    <property type="match status" value="1"/>
</dbReference>
<dbReference type="PANTHER" id="PTHR43594:SF1">
    <property type="entry name" value="QUERCETIN 2,3-DIOXYGENASE PA2418-RELATED"/>
    <property type="match status" value="1"/>
</dbReference>
<evidence type="ECO:0000256" key="1">
    <source>
        <dbReference type="RuleBase" id="RU003457"/>
    </source>
</evidence>
<organism evidence="4 5">
    <name type="scientific">Serratia marcescens</name>
    <dbReference type="NCBI Taxonomy" id="615"/>
    <lineage>
        <taxon>Bacteria</taxon>
        <taxon>Pseudomonadati</taxon>
        <taxon>Pseudomonadota</taxon>
        <taxon>Gammaproteobacteria</taxon>
        <taxon>Enterobacterales</taxon>
        <taxon>Yersiniaceae</taxon>
        <taxon>Serratia</taxon>
    </lineage>
</organism>
<evidence type="ECO:0000313" key="4">
    <source>
        <dbReference type="EMBL" id="SUI85676.1"/>
    </source>
</evidence>
<keyword evidence="4" id="KW-0223">Dioxygenase</keyword>
<keyword evidence="4" id="KW-0560">Oxidoreductase</keyword>
<dbReference type="InterPro" id="IPR003829">
    <property type="entry name" value="Pirin_N_dom"/>
</dbReference>
<protein>
    <submittedName>
        <fullName evidence="4">Quercetin 2,3-dioxygenase</fullName>
        <ecNumber evidence="4">1.13.11.24</ecNumber>
    </submittedName>
</protein>
<evidence type="ECO:0000256" key="2">
    <source>
        <dbReference type="SAM" id="MobiDB-lite"/>
    </source>
</evidence>